<comment type="pathway">
    <text evidence="1 8">Cofactor biosynthesis; tetrahydrofolate biosynthesis; 5,6,7,8-tetrahydrofolate from 7,8-dihydrofolate: step 1/1.</text>
</comment>
<dbReference type="OrthoDB" id="9804315at2"/>
<evidence type="ECO:0000256" key="7">
    <source>
        <dbReference type="ARBA" id="ARBA00025067"/>
    </source>
</evidence>
<dbReference type="GO" id="GO:0005829">
    <property type="term" value="C:cytosol"/>
    <property type="evidence" value="ECO:0007669"/>
    <property type="project" value="TreeGrafter"/>
</dbReference>
<organism evidence="11 12">
    <name type="scientific">Breoghania corrubedonensis</name>
    <dbReference type="NCBI Taxonomy" id="665038"/>
    <lineage>
        <taxon>Bacteria</taxon>
        <taxon>Pseudomonadati</taxon>
        <taxon>Pseudomonadota</taxon>
        <taxon>Alphaproteobacteria</taxon>
        <taxon>Hyphomicrobiales</taxon>
        <taxon>Stappiaceae</taxon>
        <taxon>Breoghania</taxon>
    </lineage>
</organism>
<dbReference type="CDD" id="cd00209">
    <property type="entry name" value="DHFR"/>
    <property type="match status" value="1"/>
</dbReference>
<dbReference type="InterPro" id="IPR024072">
    <property type="entry name" value="DHFR-like_dom_sf"/>
</dbReference>
<dbReference type="Gene3D" id="3.40.430.10">
    <property type="entry name" value="Dihydrofolate Reductase, subunit A"/>
    <property type="match status" value="1"/>
</dbReference>
<evidence type="ECO:0000256" key="1">
    <source>
        <dbReference type="ARBA" id="ARBA00004903"/>
    </source>
</evidence>
<keyword evidence="5 8" id="KW-0521">NADP</keyword>
<dbReference type="EC" id="1.5.1.3" evidence="3 8"/>
<dbReference type="RefSeq" id="WP_107991303.1">
    <property type="nucleotide sequence ID" value="NZ_QAYG01000009.1"/>
</dbReference>
<dbReference type="EMBL" id="QAYG01000009">
    <property type="protein sequence ID" value="PTW58772.1"/>
    <property type="molecule type" value="Genomic_DNA"/>
</dbReference>
<sequence>MSVHISLIAAVAENGVIGRDNDMPWKLTSDLKRFKALTLGKPIVMGRKTFESIGRPLPGRPNIVVTRNPDFAAQGIRVVSSLEAGLELARELAAELGVGEVMVIGGGALYAEAIATADRLYITQVHARPPGDTRFPEIDPASWREVSREACVRAEGDSAETSFVTYHRGG</sequence>
<comment type="function">
    <text evidence="7 8">Key enzyme in folate metabolism. Catalyzes an essential reaction for de novo glycine and purine synthesis, and for DNA precursor synthesis.</text>
</comment>
<dbReference type="PROSITE" id="PS51330">
    <property type="entry name" value="DHFR_2"/>
    <property type="match status" value="1"/>
</dbReference>
<keyword evidence="12" id="KW-1185">Reference proteome</keyword>
<keyword evidence="6 8" id="KW-0560">Oxidoreductase</keyword>
<keyword evidence="4 8" id="KW-0554">One-carbon metabolism</keyword>
<comment type="similarity">
    <text evidence="2 8 9">Belongs to the dihydrofolate reductase family.</text>
</comment>
<evidence type="ECO:0000256" key="8">
    <source>
        <dbReference type="PIRNR" id="PIRNR000194"/>
    </source>
</evidence>
<dbReference type="PRINTS" id="PR00070">
    <property type="entry name" value="DHFR"/>
</dbReference>
<dbReference type="GO" id="GO:0046654">
    <property type="term" value="P:tetrahydrofolate biosynthetic process"/>
    <property type="evidence" value="ECO:0007669"/>
    <property type="project" value="UniProtKB-UniPathway"/>
</dbReference>
<name>A0A2T5V4U2_9HYPH</name>
<dbReference type="GO" id="GO:0046452">
    <property type="term" value="P:dihydrofolate metabolic process"/>
    <property type="evidence" value="ECO:0007669"/>
    <property type="project" value="TreeGrafter"/>
</dbReference>
<dbReference type="InterPro" id="IPR001796">
    <property type="entry name" value="DHFR_dom"/>
</dbReference>
<dbReference type="GO" id="GO:0046655">
    <property type="term" value="P:folic acid metabolic process"/>
    <property type="evidence" value="ECO:0007669"/>
    <property type="project" value="TreeGrafter"/>
</dbReference>
<evidence type="ECO:0000259" key="10">
    <source>
        <dbReference type="PROSITE" id="PS51330"/>
    </source>
</evidence>
<dbReference type="InterPro" id="IPR017925">
    <property type="entry name" value="DHFR_CS"/>
</dbReference>
<evidence type="ECO:0000256" key="5">
    <source>
        <dbReference type="ARBA" id="ARBA00022857"/>
    </source>
</evidence>
<dbReference type="GO" id="GO:0004146">
    <property type="term" value="F:dihydrofolate reductase activity"/>
    <property type="evidence" value="ECO:0007669"/>
    <property type="project" value="UniProtKB-EC"/>
</dbReference>
<gene>
    <name evidence="11" type="ORF">C8N35_10975</name>
</gene>
<dbReference type="Pfam" id="PF00186">
    <property type="entry name" value="DHFR_1"/>
    <property type="match status" value="1"/>
</dbReference>
<comment type="caution">
    <text evidence="11">The sequence shown here is derived from an EMBL/GenBank/DDBJ whole genome shotgun (WGS) entry which is preliminary data.</text>
</comment>
<evidence type="ECO:0000313" key="12">
    <source>
        <dbReference type="Proteomes" id="UP000244081"/>
    </source>
</evidence>
<dbReference type="PIRSF" id="PIRSF000194">
    <property type="entry name" value="DHFR"/>
    <property type="match status" value="1"/>
</dbReference>
<dbReference type="GO" id="GO:0070401">
    <property type="term" value="F:NADP+ binding"/>
    <property type="evidence" value="ECO:0007669"/>
    <property type="project" value="UniProtKB-ARBA"/>
</dbReference>
<dbReference type="Proteomes" id="UP000244081">
    <property type="component" value="Unassembled WGS sequence"/>
</dbReference>
<evidence type="ECO:0000256" key="2">
    <source>
        <dbReference type="ARBA" id="ARBA00009539"/>
    </source>
</evidence>
<evidence type="ECO:0000313" key="11">
    <source>
        <dbReference type="EMBL" id="PTW58772.1"/>
    </source>
</evidence>
<feature type="domain" description="DHFR" evidence="10">
    <location>
        <begin position="4"/>
        <end position="168"/>
    </location>
</feature>
<dbReference type="UniPathway" id="UPA00077">
    <property type="reaction ID" value="UER00158"/>
</dbReference>
<reference evidence="11 12" key="1">
    <citation type="submission" date="2018-04" db="EMBL/GenBank/DDBJ databases">
        <title>Genomic Encyclopedia of Archaeal and Bacterial Type Strains, Phase II (KMG-II): from individual species to whole genera.</title>
        <authorList>
            <person name="Goeker M."/>
        </authorList>
    </citation>
    <scope>NUCLEOTIDE SEQUENCE [LARGE SCALE GENOMIC DNA]</scope>
    <source>
        <strain evidence="11 12">DSM 23382</strain>
    </source>
</reference>
<proteinExistence type="inferred from homology"/>
<dbReference type="PANTHER" id="PTHR48069:SF3">
    <property type="entry name" value="DIHYDROFOLATE REDUCTASE"/>
    <property type="match status" value="1"/>
</dbReference>
<dbReference type="GO" id="GO:0006730">
    <property type="term" value="P:one-carbon metabolic process"/>
    <property type="evidence" value="ECO:0007669"/>
    <property type="project" value="UniProtKB-KW"/>
</dbReference>
<dbReference type="PANTHER" id="PTHR48069">
    <property type="entry name" value="DIHYDROFOLATE REDUCTASE"/>
    <property type="match status" value="1"/>
</dbReference>
<dbReference type="SUPFAM" id="SSF53597">
    <property type="entry name" value="Dihydrofolate reductase-like"/>
    <property type="match status" value="1"/>
</dbReference>
<evidence type="ECO:0000256" key="3">
    <source>
        <dbReference type="ARBA" id="ARBA00012856"/>
    </source>
</evidence>
<dbReference type="PROSITE" id="PS00075">
    <property type="entry name" value="DHFR_1"/>
    <property type="match status" value="1"/>
</dbReference>
<dbReference type="FunFam" id="3.40.430.10:FF:000001">
    <property type="entry name" value="Dihydrofolate reductase"/>
    <property type="match status" value="1"/>
</dbReference>
<accession>A0A2T5V4U2</accession>
<dbReference type="InterPro" id="IPR012259">
    <property type="entry name" value="DHFR"/>
</dbReference>
<evidence type="ECO:0000256" key="4">
    <source>
        <dbReference type="ARBA" id="ARBA00022563"/>
    </source>
</evidence>
<protein>
    <recommendedName>
        <fullName evidence="3 8">Dihydrofolate reductase</fullName>
        <ecNumber evidence="3 8">1.5.1.3</ecNumber>
    </recommendedName>
</protein>
<dbReference type="AlphaFoldDB" id="A0A2T5V4U2"/>
<evidence type="ECO:0000256" key="9">
    <source>
        <dbReference type="RuleBase" id="RU004474"/>
    </source>
</evidence>
<comment type="catalytic activity">
    <reaction evidence="8">
        <text>(6S)-5,6,7,8-tetrahydrofolate + NADP(+) = 7,8-dihydrofolate + NADPH + H(+)</text>
        <dbReference type="Rhea" id="RHEA:15009"/>
        <dbReference type="ChEBI" id="CHEBI:15378"/>
        <dbReference type="ChEBI" id="CHEBI:57451"/>
        <dbReference type="ChEBI" id="CHEBI:57453"/>
        <dbReference type="ChEBI" id="CHEBI:57783"/>
        <dbReference type="ChEBI" id="CHEBI:58349"/>
        <dbReference type="EC" id="1.5.1.3"/>
    </reaction>
</comment>
<evidence type="ECO:0000256" key="6">
    <source>
        <dbReference type="ARBA" id="ARBA00023002"/>
    </source>
</evidence>